<dbReference type="Proteomes" id="UP000004471">
    <property type="component" value="Unassembled WGS sequence"/>
</dbReference>
<dbReference type="AlphaFoldDB" id="F3FUI1"/>
<accession>F3FUI1</accession>
<name>F3FUI1_PSESX</name>
<dbReference type="EMBL" id="AEAH01002005">
    <property type="protein sequence ID" value="EGH33873.1"/>
    <property type="molecule type" value="Genomic_DNA"/>
</dbReference>
<protein>
    <submittedName>
        <fullName evidence="1">Uncharacterized protein</fullName>
    </submittedName>
</protein>
<proteinExistence type="predicted"/>
<evidence type="ECO:0000313" key="2">
    <source>
        <dbReference type="Proteomes" id="UP000004471"/>
    </source>
</evidence>
<evidence type="ECO:0000313" key="1">
    <source>
        <dbReference type="EMBL" id="EGH33873.1"/>
    </source>
</evidence>
<organism evidence="1 2">
    <name type="scientific">Pseudomonas syringae pv. japonica str. M301072</name>
    <dbReference type="NCBI Taxonomy" id="629262"/>
    <lineage>
        <taxon>Bacteria</taxon>
        <taxon>Pseudomonadati</taxon>
        <taxon>Pseudomonadota</taxon>
        <taxon>Gammaproteobacteria</taxon>
        <taxon>Pseudomonadales</taxon>
        <taxon>Pseudomonadaceae</taxon>
        <taxon>Pseudomonas</taxon>
        <taxon>Pseudomonas syringae</taxon>
    </lineage>
</organism>
<gene>
    <name evidence="1" type="ORF">PSYJA_35137</name>
</gene>
<reference evidence="1 2" key="1">
    <citation type="journal article" date="2011" name="PLoS Pathog.">
        <title>Dynamic evolution of pathogenicity revealed by sequencing and comparative genomics of 19 Pseudomonas syringae isolates.</title>
        <authorList>
            <person name="Baltrus D.A."/>
            <person name="Nishimura M.T."/>
            <person name="Romanchuk A."/>
            <person name="Chang J.H."/>
            <person name="Mukhtar M.S."/>
            <person name="Cherkis K."/>
            <person name="Roach J."/>
            <person name="Grant S.R."/>
            <person name="Jones C.D."/>
            <person name="Dangl J.L."/>
        </authorList>
    </citation>
    <scope>NUCLEOTIDE SEQUENCE [LARGE SCALE GENOMIC DNA]</scope>
    <source>
        <strain evidence="2">M301072PT</strain>
    </source>
</reference>
<dbReference type="HOGENOM" id="CLU_3383384_0_0_6"/>
<comment type="caution">
    <text evidence="1">The sequence shown here is derived from an EMBL/GenBank/DDBJ whole genome shotgun (WGS) entry which is preliminary data.</text>
</comment>
<sequence length="33" mass="3503">MGWKDMKSALRYVDSSISFGGLSAPGARKLADS</sequence>